<protein>
    <submittedName>
        <fullName evidence="1">Uncharacterized protein</fullName>
    </submittedName>
</protein>
<accession>A0A0F8XQ93</accession>
<dbReference type="EMBL" id="LAZR01061561">
    <property type="protein sequence ID" value="KKK63345.1"/>
    <property type="molecule type" value="Genomic_DNA"/>
</dbReference>
<gene>
    <name evidence="1" type="ORF">LCGC14_2995230</name>
</gene>
<name>A0A0F8XQ93_9ZZZZ</name>
<dbReference type="AlphaFoldDB" id="A0A0F8XQ93"/>
<organism evidence="1">
    <name type="scientific">marine sediment metagenome</name>
    <dbReference type="NCBI Taxonomy" id="412755"/>
    <lineage>
        <taxon>unclassified sequences</taxon>
        <taxon>metagenomes</taxon>
        <taxon>ecological metagenomes</taxon>
    </lineage>
</organism>
<evidence type="ECO:0000313" key="1">
    <source>
        <dbReference type="EMBL" id="KKK63345.1"/>
    </source>
</evidence>
<sequence length="70" mass="7591">MISDLVGTFTDPIIVFPGGWGDTLPDWLKTAITLERMMGNMKALKGEEPTGTDAEACAYLMTLSLTQPID</sequence>
<comment type="caution">
    <text evidence="1">The sequence shown here is derived from an EMBL/GenBank/DDBJ whole genome shotgun (WGS) entry which is preliminary data.</text>
</comment>
<feature type="non-terminal residue" evidence="1">
    <location>
        <position position="70"/>
    </location>
</feature>
<reference evidence="1" key="1">
    <citation type="journal article" date="2015" name="Nature">
        <title>Complex archaea that bridge the gap between prokaryotes and eukaryotes.</title>
        <authorList>
            <person name="Spang A."/>
            <person name="Saw J.H."/>
            <person name="Jorgensen S.L."/>
            <person name="Zaremba-Niedzwiedzka K."/>
            <person name="Martijn J."/>
            <person name="Lind A.E."/>
            <person name="van Eijk R."/>
            <person name="Schleper C."/>
            <person name="Guy L."/>
            <person name="Ettema T.J."/>
        </authorList>
    </citation>
    <scope>NUCLEOTIDE SEQUENCE</scope>
</reference>
<proteinExistence type="predicted"/>